<dbReference type="PANTHER" id="PTHR43920">
    <property type="entry name" value="CHLORIDE INTRACELLULAR CHANNEL, ISOFORM A"/>
    <property type="match status" value="1"/>
</dbReference>
<dbReference type="InterPro" id="IPR036249">
    <property type="entry name" value="Thioredoxin-like_sf"/>
</dbReference>
<dbReference type="SUPFAM" id="SSF47616">
    <property type="entry name" value="GST C-terminal domain-like"/>
    <property type="match status" value="1"/>
</dbReference>
<dbReference type="InterPro" id="IPR010987">
    <property type="entry name" value="Glutathione-S-Trfase_C-like"/>
</dbReference>
<dbReference type="Gene3D" id="1.20.1050.10">
    <property type="match status" value="1"/>
</dbReference>
<dbReference type="SUPFAM" id="SSF52833">
    <property type="entry name" value="Thioredoxin-like"/>
    <property type="match status" value="1"/>
</dbReference>
<feature type="domain" description="GST C-terminal" evidence="1">
    <location>
        <begin position="70"/>
        <end position="207"/>
    </location>
</feature>
<sequence>MKVKIIAKGDDGTGLPCPDIISMRIAYFLFFKGIDFEIIPLTNKNKDSVLPENVSEKRLPVVLDEDTATYLEELGDIEEFYNQKYPQLHLGYSREHERLTSDAYIHFMAYAKKSTDDILVKIKNDLKQIEAQLAASQGPYMCGKIPSLVDCILFPKLYQIRSFFELTGTTDKIQLDELPQFSAYYSLMMSLPISEELKSPNDMLTYFYQTKGFPRSVFKKRP</sequence>
<evidence type="ECO:0000313" key="3">
    <source>
        <dbReference type="Proteomes" id="UP000031668"/>
    </source>
</evidence>
<protein>
    <recommendedName>
        <fullName evidence="1">GST C-terminal domain-containing protein</fullName>
    </recommendedName>
</protein>
<comment type="caution">
    <text evidence="2">The sequence shown here is derived from an EMBL/GenBank/DDBJ whole genome shotgun (WGS) entry which is preliminary data.</text>
</comment>
<reference evidence="2 3" key="1">
    <citation type="journal article" date="2014" name="Genome Biol. Evol.">
        <title>The genome of the myxosporean Thelohanellus kitauei shows adaptations to nutrient acquisition within its fish host.</title>
        <authorList>
            <person name="Yang Y."/>
            <person name="Xiong J."/>
            <person name="Zhou Z."/>
            <person name="Huo F."/>
            <person name="Miao W."/>
            <person name="Ran C."/>
            <person name="Liu Y."/>
            <person name="Zhang J."/>
            <person name="Feng J."/>
            <person name="Wang M."/>
            <person name="Wang M."/>
            <person name="Wang L."/>
            <person name="Yao B."/>
        </authorList>
    </citation>
    <scope>NUCLEOTIDE SEQUENCE [LARGE SCALE GENOMIC DNA]</scope>
    <source>
        <strain evidence="2">Wuqing</strain>
    </source>
</reference>
<evidence type="ECO:0000313" key="2">
    <source>
        <dbReference type="EMBL" id="KII62980.1"/>
    </source>
</evidence>
<dbReference type="EMBL" id="JWZT01004836">
    <property type="protein sequence ID" value="KII62980.1"/>
    <property type="molecule type" value="Genomic_DNA"/>
</dbReference>
<dbReference type="Gene3D" id="3.40.30.10">
    <property type="entry name" value="Glutaredoxin"/>
    <property type="match status" value="1"/>
</dbReference>
<dbReference type="PROSITE" id="PS50405">
    <property type="entry name" value="GST_CTER"/>
    <property type="match status" value="1"/>
</dbReference>
<name>A0A0C2M7K5_THEKT</name>
<dbReference type="AlphaFoldDB" id="A0A0C2M7K5"/>
<organism evidence="2 3">
    <name type="scientific">Thelohanellus kitauei</name>
    <name type="common">Myxosporean</name>
    <dbReference type="NCBI Taxonomy" id="669202"/>
    <lineage>
        <taxon>Eukaryota</taxon>
        <taxon>Metazoa</taxon>
        <taxon>Cnidaria</taxon>
        <taxon>Myxozoa</taxon>
        <taxon>Myxosporea</taxon>
        <taxon>Bivalvulida</taxon>
        <taxon>Platysporina</taxon>
        <taxon>Myxobolidae</taxon>
        <taxon>Thelohanellus</taxon>
    </lineage>
</organism>
<accession>A0A0C2M7K5</accession>
<keyword evidence="3" id="KW-1185">Reference proteome</keyword>
<evidence type="ECO:0000259" key="1">
    <source>
        <dbReference type="PROSITE" id="PS50405"/>
    </source>
</evidence>
<proteinExistence type="predicted"/>
<gene>
    <name evidence="2" type="ORF">RF11_12187</name>
</gene>
<dbReference type="OrthoDB" id="1935530at2759"/>
<dbReference type="GO" id="GO:0016020">
    <property type="term" value="C:membrane"/>
    <property type="evidence" value="ECO:0007669"/>
    <property type="project" value="TreeGrafter"/>
</dbReference>
<dbReference type="PANTHER" id="PTHR43920:SF5">
    <property type="entry name" value="CHLORIDE INTRACELLULAR CHANNEL CLIC"/>
    <property type="match status" value="1"/>
</dbReference>
<dbReference type="GO" id="GO:0005254">
    <property type="term" value="F:chloride channel activity"/>
    <property type="evidence" value="ECO:0007669"/>
    <property type="project" value="TreeGrafter"/>
</dbReference>
<dbReference type="GO" id="GO:0005737">
    <property type="term" value="C:cytoplasm"/>
    <property type="evidence" value="ECO:0007669"/>
    <property type="project" value="TreeGrafter"/>
</dbReference>
<dbReference type="Proteomes" id="UP000031668">
    <property type="component" value="Unassembled WGS sequence"/>
</dbReference>
<dbReference type="Pfam" id="PF13410">
    <property type="entry name" value="GST_C_2"/>
    <property type="match status" value="1"/>
</dbReference>
<dbReference type="InterPro" id="IPR036282">
    <property type="entry name" value="Glutathione-S-Trfase_C_sf"/>
</dbReference>